<feature type="region of interest" description="Disordered" evidence="3">
    <location>
        <begin position="1372"/>
        <end position="1420"/>
    </location>
</feature>
<evidence type="ECO:0000256" key="1">
    <source>
        <dbReference type="ARBA" id="ARBA00022729"/>
    </source>
</evidence>
<dbReference type="STRING" id="633440.SAMN05421869_1084"/>
<evidence type="ECO:0000256" key="2">
    <source>
        <dbReference type="ARBA" id="ARBA00023157"/>
    </source>
</evidence>
<dbReference type="SUPFAM" id="SSF49899">
    <property type="entry name" value="Concanavalin A-like lectins/glucanases"/>
    <property type="match status" value="2"/>
</dbReference>
<feature type="domain" description="LamG-like jellyroll fold" evidence="5">
    <location>
        <begin position="1179"/>
        <end position="1312"/>
    </location>
</feature>
<sequence>MNRHRLASGRSAWTRRRAALIAALTLPLSLMSAPAIADGPTPSAIPATPPDAAPDSALKTAWGKAAKSGKPVELPSQFTETMKVWANPDGKNLRAELHTRPIQLKNLDSGAWEPIDTRIVTRDGKLQAARVKSPLTFGGRGAKHLVSAAGKHGEIGLGVTRALPEPKVVGNAVTYPDAVAPGADLVVLAEADGFTSQVVFRQRPTGPVTVRLPLTLPEGTTFGKTPQGLPQLKGDKGEAKAAPIVLTATDAKVEAAPEQGRTSSVKARVETTGKTSELVFSPDETFLADPAVTYPVTVAASSIWFGGGAPDDAWISRNDPYNNNAAAGYLRAGTTSTSADVARVYLKFNTSDPVLQGATVNDADLRIWNYKSGGPNGQLCGETMGTGIRAARVTSEWTLDGTIDSLDWYNQPPSTAPEEVNRAGYNYDADPASWCAKDEELFYEVTAMTRAWIQQGAANHGIVLKAASETAAINWRQYYSSQFGGGDPYPGYRHPPALIIDYTPAPPPVVDGFTFTSPDPITSLPTWEEARARSIYEPTGGERTRIDSEFAGRIAGQRDGEAFEVKPAELDLPADGSDGDGGNGVDTTAPQVTAVEPANGAVDVPLDAKLKVTFSEPVNEAAVVLKDAGGAEVTATMASDSTNTTVTVTPTQALKPETTYTAVVSGAIDPAENTMDPYSWSFTTGGPDTTAPTVTATNPTSGATNVPVTTPVTATFSEAVTDAQFTLKNPAGTAVAGTTAMDATQRVLTFTPAQPLAAATAYTGEVSGAKDAAGNAMAGPYTWSFTTAADTPPPVPGLVAAYGMNEGSGTSVADSSGQSNTGASTDTGWADGKYGKALSFNGSSSWVTVQDAASLRLTTGMTLSAWVNPASVADWSSVLGKELSATRGASYLLYAANSGSVPSGWVETAPEEPTTIDGFEPLPVNAWSHLALTYNGTYLRLFVNGQRVMQTPLTGSLHDDGSPLRIGGNSMWGEYFSGLIDEVRVYDRALTAVQIQADMNTPVGSGTPNPDTTPPTVTAVTPAAQATDVPVTTPVTATFSEAVTNAQFTLKNPAGVAVAGTTAMDATGRMLTFTPAQPLAEATAYTAEVSGAKDAAGNAMAGPYTWSFTTGVKPPTGLVAAYGMNEGAGTTVGDSSGQHNTGAARDTTWATGRHGTALSFNGTSSWVTVPHATSLRLTDTLTLSAWVRPSALGNVWRSVLMKEHAEVGGVYGLYASSEYTAPAGWLQSAEDGGALTDDGPLPLNQWSHLALSYDGGMATLYVNGTQVAQALMTGDILDDGGVLRIGGNSFWNEFYRGLIDEVRVYNRVQSAAEIQADMNSPVGAVPVARRAASTGTTPAIAKLEISDDKGTTPTFTAWVTDPQGRPATVQVEVAPEPARSSKPRLSKSGGTAAKGLTWSGTVTGKAGSPRHTLRVPSGKLKKGQWMRWRARATVPGTSGVWSEWQTFKVGDVRPGDQPPASARASQAPAAAANFQYKHPSLEDCYATTRAPRFTDAYSRMQERPHSACWTSWIGHGGWEEYDDNGVKKRKNRTAWWVRLFPGPLRIPAAVLDKVTDDDVFTFRATWVAHTYIGDHTGNAVFKGGTGGAGLKPQNIKFFVKLTDFGVWNRGVKRTELDDDLNDVQIEFDLATQGCQVQQGNPTQLKTIAAWRSTPYLQYLINTPKPAAHDREVCSIMPALTQYKENKGRLPLWDQELLGDEGKRLGVVRWGQGIPSNSLYSPSYRCDWKQLGFGKNEEKNTGGCIYIRADRVFTMSKSADSNFIGVINHIEKALSRSTNADTNPPFRPGDTTSNRDVKYPPHKYKTGTELPKAIPGNYRAAPNTTEGAPLWRGADGAYDKNRAVFSGHEFWVHTGWSEEFHMGNSYGSNYCKYYNQDLYQQHGNGALRCDEYPFASTQEGAAKDKINYSVQAVFTSYNAKHGEALQAFYSQYRLLTYDPVNTITKVSDSPFWVQIVE</sequence>
<evidence type="ECO:0000256" key="4">
    <source>
        <dbReference type="SAM" id="SignalP"/>
    </source>
</evidence>
<dbReference type="Proteomes" id="UP000199202">
    <property type="component" value="Unassembled WGS sequence"/>
</dbReference>
<feature type="domain" description="LamG-like jellyroll fold" evidence="5">
    <location>
        <begin position="859"/>
        <end position="993"/>
    </location>
</feature>
<keyword evidence="1 4" id="KW-0732">Signal</keyword>
<feature type="region of interest" description="Disordered" evidence="3">
    <location>
        <begin position="1775"/>
        <end position="1814"/>
    </location>
</feature>
<dbReference type="Gene3D" id="2.60.40.1220">
    <property type="match status" value="3"/>
</dbReference>
<accession>A0A1G8PRI3</accession>
<dbReference type="NCBIfam" id="NF033679">
    <property type="entry name" value="DNRLRE_dom"/>
    <property type="match status" value="1"/>
</dbReference>
<dbReference type="PANTHER" id="PTHR42535">
    <property type="entry name" value="OOKINETE PROTEIN, PUTATIVE-RELATED"/>
    <property type="match status" value="1"/>
</dbReference>
<dbReference type="InterPro" id="IPR013320">
    <property type="entry name" value="ConA-like_dom_sf"/>
</dbReference>
<evidence type="ECO:0000313" key="7">
    <source>
        <dbReference type="Proteomes" id="UP000199202"/>
    </source>
</evidence>
<dbReference type="Pfam" id="PF13205">
    <property type="entry name" value="Big_5"/>
    <property type="match status" value="3"/>
</dbReference>
<dbReference type="InterPro" id="IPR006558">
    <property type="entry name" value="LamG-like"/>
</dbReference>
<protein>
    <submittedName>
        <fullName evidence="6">Deoxyribonuclease NucA/NucB</fullName>
    </submittedName>
</protein>
<dbReference type="InterPro" id="IPR032812">
    <property type="entry name" value="SbsA_Ig"/>
</dbReference>
<dbReference type="InterPro" id="IPR029476">
    <property type="entry name" value="DNase_NucA_NucB"/>
</dbReference>
<gene>
    <name evidence="6" type="ORF">SAMN05421869_1084</name>
</gene>
<dbReference type="Pfam" id="PF13385">
    <property type="entry name" value="Laminin_G_3"/>
    <property type="match status" value="2"/>
</dbReference>
<evidence type="ECO:0000259" key="5">
    <source>
        <dbReference type="SMART" id="SM00560"/>
    </source>
</evidence>
<dbReference type="RefSeq" id="WP_143043771.1">
    <property type="nucleotide sequence ID" value="NZ_FNDJ01000008.1"/>
</dbReference>
<dbReference type="OrthoDB" id="3543639at2"/>
<evidence type="ECO:0000313" key="6">
    <source>
        <dbReference type="EMBL" id="SDI95032.1"/>
    </source>
</evidence>
<feature type="signal peptide" evidence="4">
    <location>
        <begin position="1"/>
        <end position="37"/>
    </location>
</feature>
<keyword evidence="7" id="KW-1185">Reference proteome</keyword>
<dbReference type="PANTHER" id="PTHR42535:SF2">
    <property type="entry name" value="CHROMOSOME UNDETERMINED SCAFFOLD_146, WHOLE GENOME SHOTGUN SEQUENCE"/>
    <property type="match status" value="1"/>
</dbReference>
<dbReference type="InterPro" id="IPR014755">
    <property type="entry name" value="Cu-Rt/internalin_Ig-like"/>
</dbReference>
<feature type="region of interest" description="Disordered" evidence="3">
    <location>
        <begin position="809"/>
        <end position="828"/>
    </location>
</feature>
<dbReference type="Pfam" id="PF14040">
    <property type="entry name" value="DNase_NucA_NucB"/>
    <property type="match status" value="1"/>
</dbReference>
<proteinExistence type="predicted"/>
<reference evidence="6 7" key="1">
    <citation type="submission" date="2016-10" db="EMBL/GenBank/DDBJ databases">
        <authorList>
            <person name="de Groot N.N."/>
        </authorList>
    </citation>
    <scope>NUCLEOTIDE SEQUENCE [LARGE SCALE GENOMIC DNA]</scope>
    <source>
        <strain evidence="6 7">CGMCC 4.6533</strain>
    </source>
</reference>
<feature type="chain" id="PRO_5011472490" evidence="4">
    <location>
        <begin position="38"/>
        <end position="1956"/>
    </location>
</feature>
<dbReference type="EMBL" id="FNDJ01000008">
    <property type="protein sequence ID" value="SDI95032.1"/>
    <property type="molecule type" value="Genomic_DNA"/>
</dbReference>
<feature type="compositionally biased region" description="Polar residues" evidence="3">
    <location>
        <begin position="809"/>
        <end position="827"/>
    </location>
</feature>
<keyword evidence="2" id="KW-1015">Disulfide bond</keyword>
<dbReference type="SMART" id="SM00560">
    <property type="entry name" value="LamGL"/>
    <property type="match status" value="2"/>
</dbReference>
<evidence type="ECO:0000256" key="3">
    <source>
        <dbReference type="SAM" id="MobiDB-lite"/>
    </source>
</evidence>
<organism evidence="6 7">
    <name type="scientific">Nonomuraea jiangxiensis</name>
    <dbReference type="NCBI Taxonomy" id="633440"/>
    <lineage>
        <taxon>Bacteria</taxon>
        <taxon>Bacillati</taxon>
        <taxon>Actinomycetota</taxon>
        <taxon>Actinomycetes</taxon>
        <taxon>Streptosporangiales</taxon>
        <taxon>Streptosporangiaceae</taxon>
        <taxon>Nonomuraea</taxon>
    </lineage>
</organism>
<dbReference type="Gene3D" id="2.60.120.200">
    <property type="match status" value="2"/>
</dbReference>
<name>A0A1G8PRI3_9ACTN</name>